<comment type="caution">
    <text evidence="3">The sequence shown here is derived from an EMBL/GenBank/DDBJ whole genome shotgun (WGS) entry which is preliminary data.</text>
</comment>
<dbReference type="Gene3D" id="2.60.40.4070">
    <property type="match status" value="1"/>
</dbReference>
<sequence length="333" mass="35041">CLFVDNTAPVAGGGFWATRAHLEMEDCVFLRNEADFGGGAHVYGTSGSILRSSWSGNRARQSGGGLYAAEGHLEIGRATFVDNEGRRGGAIALLATAPTDLLLRESIVAFNKGNQAIDCGKGSVDAWRSDVWGNTGGDWTDCLTGQLGLRGNISADPLFCDRVGGDLRVEESSPCATGLGLEDGPMGAFPVGCGAPRAEDTAMGALLRERAAGAAARTEASGEGGNETVPDDGTLREPYLKIAPNPFREGIEIELALPGAIQEPIELAIFDSAGRRVRSLDPASTGSGVIRSTWDGRDAVGRDVPWGTYFCRARAGDRVVSERIVKIRSARSR</sequence>
<dbReference type="NCBIfam" id="TIGR04183">
    <property type="entry name" value="Por_Secre_tail"/>
    <property type="match status" value="1"/>
</dbReference>
<proteinExistence type="predicted"/>
<evidence type="ECO:0000256" key="1">
    <source>
        <dbReference type="SAM" id="MobiDB-lite"/>
    </source>
</evidence>
<dbReference type="InterPro" id="IPR026444">
    <property type="entry name" value="Secre_tail"/>
</dbReference>
<dbReference type="SUPFAM" id="SSF51126">
    <property type="entry name" value="Pectin lyase-like"/>
    <property type="match status" value="1"/>
</dbReference>
<dbReference type="Proteomes" id="UP000697710">
    <property type="component" value="Unassembled WGS sequence"/>
</dbReference>
<reference evidence="3" key="2">
    <citation type="journal article" date="2021" name="Microbiome">
        <title>Successional dynamics and alternative stable states in a saline activated sludge microbial community over 9 years.</title>
        <authorList>
            <person name="Wang Y."/>
            <person name="Ye J."/>
            <person name="Ju F."/>
            <person name="Liu L."/>
            <person name="Boyd J.A."/>
            <person name="Deng Y."/>
            <person name="Parks D.H."/>
            <person name="Jiang X."/>
            <person name="Yin X."/>
            <person name="Woodcroft B.J."/>
            <person name="Tyson G.W."/>
            <person name="Hugenholtz P."/>
            <person name="Polz M.F."/>
            <person name="Zhang T."/>
        </authorList>
    </citation>
    <scope>NUCLEOTIDE SEQUENCE</scope>
    <source>
        <strain evidence="3">HKST-UBA01</strain>
    </source>
</reference>
<evidence type="ECO:0000313" key="3">
    <source>
        <dbReference type="EMBL" id="MCA9728213.1"/>
    </source>
</evidence>
<protein>
    <submittedName>
        <fullName evidence="3">T9SS type A sorting domain-containing protein</fullName>
    </submittedName>
</protein>
<dbReference type="EMBL" id="JAGQHR010000325">
    <property type="protein sequence ID" value="MCA9728213.1"/>
    <property type="molecule type" value="Genomic_DNA"/>
</dbReference>
<feature type="domain" description="FlgD/Vpr Ig-like" evidence="2">
    <location>
        <begin position="252"/>
        <end position="314"/>
    </location>
</feature>
<evidence type="ECO:0000313" key="4">
    <source>
        <dbReference type="Proteomes" id="UP000697710"/>
    </source>
</evidence>
<dbReference type="InterPro" id="IPR025965">
    <property type="entry name" value="FlgD/Vpr_Ig-like"/>
</dbReference>
<dbReference type="InterPro" id="IPR011050">
    <property type="entry name" value="Pectin_lyase_fold/virulence"/>
</dbReference>
<evidence type="ECO:0000259" key="2">
    <source>
        <dbReference type="Pfam" id="PF13860"/>
    </source>
</evidence>
<feature type="region of interest" description="Disordered" evidence="1">
    <location>
        <begin position="214"/>
        <end position="236"/>
    </location>
</feature>
<name>A0A956LZR3_UNCEI</name>
<accession>A0A956LZR3</accession>
<dbReference type="Pfam" id="PF13860">
    <property type="entry name" value="FlgD_ig"/>
    <property type="match status" value="1"/>
</dbReference>
<organism evidence="3 4">
    <name type="scientific">Eiseniibacteriota bacterium</name>
    <dbReference type="NCBI Taxonomy" id="2212470"/>
    <lineage>
        <taxon>Bacteria</taxon>
        <taxon>Candidatus Eiseniibacteriota</taxon>
    </lineage>
</organism>
<dbReference type="AlphaFoldDB" id="A0A956LZR3"/>
<gene>
    <name evidence="3" type="ORF">KC729_11060</name>
</gene>
<feature type="non-terminal residue" evidence="3">
    <location>
        <position position="1"/>
    </location>
</feature>
<reference evidence="3" key="1">
    <citation type="submission" date="2020-04" db="EMBL/GenBank/DDBJ databases">
        <authorList>
            <person name="Zhang T."/>
        </authorList>
    </citation>
    <scope>NUCLEOTIDE SEQUENCE</scope>
    <source>
        <strain evidence="3">HKST-UBA01</strain>
    </source>
</reference>